<reference evidence="8" key="1">
    <citation type="journal article" date="2019" name="Int. J. Syst. Evol. Microbiol.">
        <title>The Global Catalogue of Microorganisms (GCM) 10K type strain sequencing project: providing services to taxonomists for standard genome sequencing and annotation.</title>
        <authorList>
            <consortium name="The Broad Institute Genomics Platform"/>
            <consortium name="The Broad Institute Genome Sequencing Center for Infectious Disease"/>
            <person name="Wu L."/>
            <person name="Ma J."/>
        </authorList>
    </citation>
    <scope>NUCLEOTIDE SEQUENCE [LARGE SCALE GENOMIC DNA]</scope>
    <source>
        <strain evidence="8">KCTC 3950</strain>
    </source>
</reference>
<keyword evidence="2" id="KW-0378">Hydrolase</keyword>
<evidence type="ECO:0000313" key="7">
    <source>
        <dbReference type="EMBL" id="MFD2613690.1"/>
    </source>
</evidence>
<dbReference type="Pfam" id="PF02739">
    <property type="entry name" value="5_3_exonuc_N"/>
    <property type="match status" value="1"/>
</dbReference>
<dbReference type="InterPro" id="IPR020045">
    <property type="entry name" value="DNA_polI_H3TH"/>
</dbReference>
<keyword evidence="3" id="KW-0238">DNA-binding</keyword>
<dbReference type="SUPFAM" id="SSF88723">
    <property type="entry name" value="PIN domain-like"/>
    <property type="match status" value="1"/>
</dbReference>
<sequence>MNQIEQQTDTPSIMLVDSFALLFRGFYALAISGNYMQNSKGLYTNGLYQFTKYLMDAVGRFRPSHVICAFDMGGKTFRNDLYPNYKANRGEPPLELLPQFDKLWEMVEAFGIPCVGRPGYEADDVMGSLARKYSSQGMKVSILTGDGDTLQLIDENTQIILFKKGLGNYEVVHHENLLELRGVSRPGQIIDIKALMGDPSDNYPGVKGIGAKTALKLIQEHDSIDGVLANLELLPKGVRAKIEAEMEMLNLSRQLARIQVDMELDCVLNDCRMFADRQRALDILEEFEFRSLKKMIG</sequence>
<dbReference type="EMBL" id="JBHUME010000008">
    <property type="protein sequence ID" value="MFD2613690.1"/>
    <property type="molecule type" value="Genomic_DNA"/>
</dbReference>
<evidence type="ECO:0000256" key="3">
    <source>
        <dbReference type="ARBA" id="ARBA00023125"/>
    </source>
</evidence>
<dbReference type="Proteomes" id="UP001597541">
    <property type="component" value="Unassembled WGS sequence"/>
</dbReference>
<gene>
    <name evidence="7" type="ORF">ACFSUF_14760</name>
</gene>
<name>A0ABW5PG03_9BACL</name>
<keyword evidence="8" id="KW-1185">Reference proteome</keyword>
<dbReference type="PANTHER" id="PTHR42646">
    <property type="entry name" value="FLAP ENDONUCLEASE XNI"/>
    <property type="match status" value="1"/>
</dbReference>
<comment type="function">
    <text evidence="4">5'-3' exonuclease acting preferentially on double-stranded DNA.</text>
</comment>
<dbReference type="PANTHER" id="PTHR42646:SF2">
    <property type="entry name" value="5'-3' EXONUCLEASE FAMILY PROTEIN"/>
    <property type="match status" value="1"/>
</dbReference>
<dbReference type="Gene3D" id="3.40.50.1010">
    <property type="entry name" value="5'-nuclease"/>
    <property type="match status" value="1"/>
</dbReference>
<comment type="caution">
    <text evidence="7">The sequence shown here is derived from an EMBL/GenBank/DDBJ whole genome shotgun (WGS) entry which is preliminary data.</text>
</comment>
<evidence type="ECO:0000259" key="6">
    <source>
        <dbReference type="SMART" id="SM00475"/>
    </source>
</evidence>
<dbReference type="InterPro" id="IPR036279">
    <property type="entry name" value="5-3_exonuclease_C_sf"/>
</dbReference>
<evidence type="ECO:0000256" key="2">
    <source>
        <dbReference type="ARBA" id="ARBA00022801"/>
    </source>
</evidence>
<accession>A0ABW5PG03</accession>
<dbReference type="SMART" id="SM00475">
    <property type="entry name" value="53EXOc"/>
    <property type="match status" value="1"/>
</dbReference>
<dbReference type="InterPro" id="IPR029060">
    <property type="entry name" value="PIN-like_dom_sf"/>
</dbReference>
<dbReference type="InterPro" id="IPR020046">
    <property type="entry name" value="5-3_exonucl_a-hlix_arch_N"/>
</dbReference>
<dbReference type="Pfam" id="PF01367">
    <property type="entry name" value="5_3_exonuc"/>
    <property type="match status" value="1"/>
</dbReference>
<dbReference type="InterPro" id="IPR002421">
    <property type="entry name" value="5-3_exonuclease"/>
</dbReference>
<protein>
    <recommendedName>
        <fullName evidence="5">5'-3' exonuclease</fullName>
    </recommendedName>
</protein>
<dbReference type="CDD" id="cd09859">
    <property type="entry name" value="PIN_53EXO"/>
    <property type="match status" value="1"/>
</dbReference>
<dbReference type="SMART" id="SM00279">
    <property type="entry name" value="HhH2"/>
    <property type="match status" value="1"/>
</dbReference>
<evidence type="ECO:0000256" key="1">
    <source>
        <dbReference type="ARBA" id="ARBA00022722"/>
    </source>
</evidence>
<keyword evidence="7" id="KW-0269">Exonuclease</keyword>
<evidence type="ECO:0000256" key="5">
    <source>
        <dbReference type="ARBA" id="ARBA00050026"/>
    </source>
</evidence>
<evidence type="ECO:0000313" key="8">
    <source>
        <dbReference type="Proteomes" id="UP001597541"/>
    </source>
</evidence>
<dbReference type="Gene3D" id="1.10.150.20">
    <property type="entry name" value="5' to 3' exonuclease, C-terminal subdomain"/>
    <property type="match status" value="1"/>
</dbReference>
<dbReference type="CDD" id="cd09898">
    <property type="entry name" value="H3TH_53EXO"/>
    <property type="match status" value="1"/>
</dbReference>
<dbReference type="InterPro" id="IPR008918">
    <property type="entry name" value="HhH2"/>
</dbReference>
<evidence type="ECO:0000256" key="4">
    <source>
        <dbReference type="ARBA" id="ARBA00049957"/>
    </source>
</evidence>
<keyword evidence="1" id="KW-0540">Nuclease</keyword>
<proteinExistence type="predicted"/>
<dbReference type="InterPro" id="IPR038969">
    <property type="entry name" value="FEN"/>
</dbReference>
<organism evidence="7 8">
    <name type="scientific">Paenibacillus gansuensis</name>
    <dbReference type="NCBI Taxonomy" id="306542"/>
    <lineage>
        <taxon>Bacteria</taxon>
        <taxon>Bacillati</taxon>
        <taxon>Bacillota</taxon>
        <taxon>Bacilli</taxon>
        <taxon>Bacillales</taxon>
        <taxon>Paenibacillaceae</taxon>
        <taxon>Paenibacillus</taxon>
    </lineage>
</organism>
<feature type="domain" description="5'-3' exonuclease" evidence="6">
    <location>
        <begin position="10"/>
        <end position="274"/>
    </location>
</feature>
<dbReference type="RefSeq" id="WP_377603721.1">
    <property type="nucleotide sequence ID" value="NZ_JBHUME010000008.1"/>
</dbReference>
<dbReference type="SUPFAM" id="SSF47807">
    <property type="entry name" value="5' to 3' exonuclease, C-terminal subdomain"/>
    <property type="match status" value="1"/>
</dbReference>
<dbReference type="GO" id="GO:0004527">
    <property type="term" value="F:exonuclease activity"/>
    <property type="evidence" value="ECO:0007669"/>
    <property type="project" value="UniProtKB-KW"/>
</dbReference>